<reference evidence="1" key="1">
    <citation type="submission" date="2021-09" db="EMBL/GenBank/DDBJ databases">
        <authorList>
            <consortium name="AG Swart"/>
            <person name="Singh M."/>
            <person name="Singh A."/>
            <person name="Seah K."/>
            <person name="Emmerich C."/>
        </authorList>
    </citation>
    <scope>NUCLEOTIDE SEQUENCE</scope>
    <source>
        <strain evidence="1">ATCC30299</strain>
    </source>
</reference>
<keyword evidence="2" id="KW-1185">Reference proteome</keyword>
<organism evidence="1 2">
    <name type="scientific">Blepharisma stoltei</name>
    <dbReference type="NCBI Taxonomy" id="1481888"/>
    <lineage>
        <taxon>Eukaryota</taxon>
        <taxon>Sar</taxon>
        <taxon>Alveolata</taxon>
        <taxon>Ciliophora</taxon>
        <taxon>Postciliodesmatophora</taxon>
        <taxon>Heterotrichea</taxon>
        <taxon>Heterotrichida</taxon>
        <taxon>Blepharismidae</taxon>
        <taxon>Blepharisma</taxon>
    </lineage>
</organism>
<dbReference type="EMBL" id="CAJZBQ010000054">
    <property type="protein sequence ID" value="CAG9332291.1"/>
    <property type="molecule type" value="Genomic_DNA"/>
</dbReference>
<protein>
    <submittedName>
        <fullName evidence="1">Uncharacterized protein</fullName>
    </submittedName>
</protein>
<evidence type="ECO:0000313" key="1">
    <source>
        <dbReference type="EMBL" id="CAG9332291.1"/>
    </source>
</evidence>
<dbReference type="AlphaFoldDB" id="A0AAU9K4G2"/>
<comment type="caution">
    <text evidence="1">The sequence shown here is derived from an EMBL/GenBank/DDBJ whole genome shotgun (WGS) entry which is preliminary data.</text>
</comment>
<gene>
    <name evidence="1" type="ORF">BSTOLATCC_MIC55741</name>
</gene>
<proteinExistence type="predicted"/>
<sequence>MAERIKSLTPDLKCKTQRDQVQAHRSHESKIPELPNIYKQLEVKTETNARSSSTLHTGKSYFSFSSRLHERQAIVGSKMIQRIKRLKPIDPKPAQNTINILNKGIASPVKAGEIDQQEDKNIKIYELIHSFGGFSIKINTAIVEYFSTSKRTLIPLNDLPYVLYEKSETKIAEKIKKYTDENEEWLNNAYGLSLIYMSLPLDYPHSIYRYKFERILILLTPTATRNNKRDEISIKFFSKGLLLKDYKNITLTDQMMEKLFLEKMSDMENKVVEAMCWEGFEASKVLRNICEINESINESLLKPEEVMPRVKVVFTAEEIKGWDFPHQKQSIAFGSLFNLYFPLIKISLADFNQEISIPLGLLKRILQDNMVNWVPILMNYFYSRNSLYKVGNQSTWISFIKYREDDTILIFKGPQLLLESNGVYIKHNFSIREIPILLDISANHRSKFLKFIISQSTIERGLNNEWNINIDISNYKPTGKLSVLKSLDEELEVLNLRIRVQFKLPQVELYMLNTKTKDSRIVKNEICQGFAINNFRNWDQELLFLFNQ</sequence>
<dbReference type="Proteomes" id="UP001162131">
    <property type="component" value="Unassembled WGS sequence"/>
</dbReference>
<evidence type="ECO:0000313" key="2">
    <source>
        <dbReference type="Proteomes" id="UP001162131"/>
    </source>
</evidence>
<dbReference type="InterPro" id="IPR036850">
    <property type="entry name" value="NDK-like_dom_sf"/>
</dbReference>
<accession>A0AAU9K4G2</accession>
<dbReference type="SUPFAM" id="SSF54919">
    <property type="entry name" value="Nucleoside diphosphate kinase, NDK"/>
    <property type="match status" value="1"/>
</dbReference>
<name>A0AAU9K4G2_9CILI</name>